<dbReference type="Gene3D" id="1.10.10.10">
    <property type="entry name" value="Winged helix-like DNA-binding domain superfamily/Winged helix DNA-binding domain"/>
    <property type="match status" value="1"/>
</dbReference>
<dbReference type="InterPro" id="IPR003029">
    <property type="entry name" value="S1_domain"/>
</dbReference>
<dbReference type="Gene3D" id="2.40.50.140">
    <property type="entry name" value="Nucleic acid-binding proteins"/>
    <property type="match status" value="2"/>
</dbReference>
<organism evidence="3 4">
    <name type="scientific">Marixanthomonas spongiae</name>
    <dbReference type="NCBI Taxonomy" id="2174845"/>
    <lineage>
        <taxon>Bacteria</taxon>
        <taxon>Pseudomonadati</taxon>
        <taxon>Bacteroidota</taxon>
        <taxon>Flavobacteriia</taxon>
        <taxon>Flavobacteriales</taxon>
        <taxon>Flavobacteriaceae</taxon>
        <taxon>Marixanthomonas</taxon>
    </lineage>
</organism>
<dbReference type="Pfam" id="PF13509">
    <property type="entry name" value="S1_2"/>
    <property type="match status" value="1"/>
</dbReference>
<evidence type="ECO:0000313" key="4">
    <source>
        <dbReference type="Proteomes" id="UP000245962"/>
    </source>
</evidence>
<dbReference type="AlphaFoldDB" id="A0A2U0I4K0"/>
<dbReference type="GO" id="GO:0003676">
    <property type="term" value="F:nucleic acid binding"/>
    <property type="evidence" value="ECO:0007669"/>
    <property type="project" value="InterPro"/>
</dbReference>
<dbReference type="InterPro" id="IPR036388">
    <property type="entry name" value="WH-like_DNA-bd_sf"/>
</dbReference>
<reference evidence="3 4" key="1">
    <citation type="submission" date="2018-04" db="EMBL/GenBank/DDBJ databases">
        <title>Marixanthomonas spongiae HN-E44 sp. nov., isolated from a marine sponge.</title>
        <authorList>
            <person name="Luo L."/>
            <person name="Zhuang L."/>
        </authorList>
    </citation>
    <scope>NUCLEOTIDE SEQUENCE [LARGE SCALE GENOMIC DNA]</scope>
    <source>
        <strain evidence="3 4">HN-E44</strain>
    </source>
</reference>
<dbReference type="Proteomes" id="UP000245962">
    <property type="component" value="Unassembled WGS sequence"/>
</dbReference>
<dbReference type="InterPro" id="IPR040764">
    <property type="entry name" value="CvfB_WH"/>
</dbReference>
<dbReference type="RefSeq" id="WP_116693934.1">
    <property type="nucleotide sequence ID" value="NZ_QEHR01000003.1"/>
</dbReference>
<dbReference type="PANTHER" id="PTHR37296">
    <property type="entry name" value="CONSERVED VIRULENCE FACTOR B"/>
    <property type="match status" value="1"/>
</dbReference>
<name>A0A2U0I4K0_9FLAO</name>
<proteinExistence type="inferred from homology"/>
<protein>
    <submittedName>
        <fullName evidence="3">GntR family transcriptional regulator</fullName>
    </submittedName>
</protein>
<sequence>MINIGQYQTLTILRETDPGLFLGDGEKEQNEILLPHKYKPETYEIGDKIEVFVYLDNEERPIATTLEPYVTLNEFAYLQCSDVTKYGAFMDWGLEKQLFVPFKEQARPMTAGNWYIIYLYLDEKTDRLVGSSKTNCFVDNSTVTVEKYEKVDILVTHLTEKGANVIVNGKHHGLIYIDDIFEDIRTGDRLKAYVKKVREDNKIDIVLQAPGYRSIEPNANYILDELKAAGGFLPLHDKSDPETIKNELGLSKKSFKKAIGSLYKDKQIVIKSDGIELV</sequence>
<dbReference type="InterPro" id="IPR014464">
    <property type="entry name" value="CvfB_fam"/>
</dbReference>
<accession>A0A2U0I4K0</accession>
<evidence type="ECO:0000256" key="1">
    <source>
        <dbReference type="PIRNR" id="PIRNR012524"/>
    </source>
</evidence>
<gene>
    <name evidence="3" type="ORF">DDV96_05905</name>
</gene>
<comment type="similarity">
    <text evidence="1">Belongs to the CvfB family.</text>
</comment>
<evidence type="ECO:0000313" key="3">
    <source>
        <dbReference type="EMBL" id="PVW15910.1"/>
    </source>
</evidence>
<dbReference type="Pfam" id="PF17783">
    <property type="entry name" value="WHD_CvfB"/>
    <property type="match status" value="1"/>
</dbReference>
<dbReference type="InterPro" id="IPR039566">
    <property type="entry name" value="CvfB_S1_st"/>
</dbReference>
<dbReference type="PANTHER" id="PTHR37296:SF1">
    <property type="entry name" value="CONSERVED VIRULENCE FACTOR B"/>
    <property type="match status" value="1"/>
</dbReference>
<dbReference type="SMART" id="SM00316">
    <property type="entry name" value="S1"/>
    <property type="match status" value="1"/>
</dbReference>
<comment type="caution">
    <text evidence="3">The sequence shown here is derived from an EMBL/GenBank/DDBJ whole genome shotgun (WGS) entry which is preliminary data.</text>
</comment>
<keyword evidence="4" id="KW-1185">Reference proteome</keyword>
<dbReference type="PIRSF" id="PIRSF012524">
    <property type="entry name" value="YitL_S1"/>
    <property type="match status" value="1"/>
</dbReference>
<evidence type="ECO:0000259" key="2">
    <source>
        <dbReference type="SMART" id="SM00316"/>
    </source>
</evidence>
<dbReference type="EMBL" id="QEHR01000003">
    <property type="protein sequence ID" value="PVW15910.1"/>
    <property type="molecule type" value="Genomic_DNA"/>
</dbReference>
<feature type="domain" description="S1 motif" evidence="2">
    <location>
        <begin position="146"/>
        <end position="208"/>
    </location>
</feature>
<dbReference type="OrthoDB" id="9801597at2"/>
<dbReference type="InterPro" id="IPR012340">
    <property type="entry name" value="NA-bd_OB-fold"/>
</dbReference>